<dbReference type="Proteomes" id="UP000286931">
    <property type="component" value="Unassembled WGS sequence"/>
</dbReference>
<name>A0A401YD66_9ACTN</name>
<comment type="caution">
    <text evidence="1">The sequence shown here is derived from an EMBL/GenBank/DDBJ whole genome shotgun (WGS) entry which is preliminary data.</text>
</comment>
<dbReference type="EMBL" id="BIFH01000013">
    <property type="protein sequence ID" value="GCD92537.1"/>
    <property type="molecule type" value="Genomic_DNA"/>
</dbReference>
<sequence length="48" mass="5246">MTWAYLAGGAGSRLGVRVYGRAGRRGVCALVALYRRRPAAADRRPLTR</sequence>
<gene>
    <name evidence="1" type="ORF">EHYA_00175</name>
</gene>
<organism evidence="1 2">
    <name type="scientific">Embleya hyalina</name>
    <dbReference type="NCBI Taxonomy" id="516124"/>
    <lineage>
        <taxon>Bacteria</taxon>
        <taxon>Bacillati</taxon>
        <taxon>Actinomycetota</taxon>
        <taxon>Actinomycetes</taxon>
        <taxon>Kitasatosporales</taxon>
        <taxon>Streptomycetaceae</taxon>
        <taxon>Embleya</taxon>
    </lineage>
</organism>
<evidence type="ECO:0000313" key="2">
    <source>
        <dbReference type="Proteomes" id="UP000286931"/>
    </source>
</evidence>
<dbReference type="RefSeq" id="WP_246126373.1">
    <property type="nucleotide sequence ID" value="NZ_BIFH01000013.1"/>
</dbReference>
<evidence type="ECO:0000313" key="1">
    <source>
        <dbReference type="EMBL" id="GCD92537.1"/>
    </source>
</evidence>
<proteinExistence type="predicted"/>
<protein>
    <submittedName>
        <fullName evidence="1">Uncharacterized protein</fullName>
    </submittedName>
</protein>
<keyword evidence="2" id="KW-1185">Reference proteome</keyword>
<dbReference type="AlphaFoldDB" id="A0A401YD66"/>
<accession>A0A401YD66</accession>
<reference evidence="1 2" key="1">
    <citation type="submission" date="2018-12" db="EMBL/GenBank/DDBJ databases">
        <title>Draft genome sequence of Embleya hyalina NBRC 13850T.</title>
        <authorList>
            <person name="Komaki H."/>
            <person name="Hosoyama A."/>
            <person name="Kimura A."/>
            <person name="Ichikawa N."/>
            <person name="Tamura T."/>
        </authorList>
    </citation>
    <scope>NUCLEOTIDE SEQUENCE [LARGE SCALE GENOMIC DNA]</scope>
    <source>
        <strain evidence="1 2">NBRC 13850</strain>
    </source>
</reference>